<accession>A0A7R8D6B6</accession>
<sequence>MKYQGNPLINVLMLSFLHKATYLKYSNECPETVLYYNATKSGVDNIDEMTSGNDEVDQIHSFGSNLLLVVDYCSADTYESPFQGKWCEYCSTRDQVQEFMTKLEFPRETTAAYVNANPVNLTIHYNQTNQMHVIYGQDPTGVDFQLNFPWKANRFFTRADFFGKHAYFKSAHYENELFMNFYPDQLGVTLYFKFEFTVDEKDT</sequence>
<evidence type="ECO:0000313" key="2">
    <source>
        <dbReference type="Proteomes" id="UP000675881"/>
    </source>
</evidence>
<dbReference type="AlphaFoldDB" id="A0A7R8D6B6"/>
<dbReference type="Proteomes" id="UP000675881">
    <property type="component" value="Chromosome 9"/>
</dbReference>
<organism evidence="1 2">
    <name type="scientific">Lepeophtheirus salmonis</name>
    <name type="common">Salmon louse</name>
    <name type="synonym">Caligus salmonis</name>
    <dbReference type="NCBI Taxonomy" id="72036"/>
    <lineage>
        <taxon>Eukaryota</taxon>
        <taxon>Metazoa</taxon>
        <taxon>Ecdysozoa</taxon>
        <taxon>Arthropoda</taxon>
        <taxon>Crustacea</taxon>
        <taxon>Multicrustacea</taxon>
        <taxon>Hexanauplia</taxon>
        <taxon>Copepoda</taxon>
        <taxon>Siphonostomatoida</taxon>
        <taxon>Caligidae</taxon>
        <taxon>Lepeophtheirus</taxon>
    </lineage>
</organism>
<keyword evidence="2" id="KW-1185">Reference proteome</keyword>
<dbReference type="EMBL" id="HG994588">
    <property type="protein sequence ID" value="CAF3042364.1"/>
    <property type="molecule type" value="Genomic_DNA"/>
</dbReference>
<proteinExistence type="predicted"/>
<reference evidence="1" key="1">
    <citation type="submission" date="2021-02" db="EMBL/GenBank/DDBJ databases">
        <authorList>
            <person name="Bekaert M."/>
        </authorList>
    </citation>
    <scope>NUCLEOTIDE SEQUENCE</scope>
    <source>
        <strain evidence="1">IoA-00</strain>
    </source>
</reference>
<name>A0A7R8D6B6_LEPSM</name>
<gene>
    <name evidence="1" type="ORF">LSAA_15109</name>
</gene>
<evidence type="ECO:0000313" key="1">
    <source>
        <dbReference type="EMBL" id="CAF3042364.1"/>
    </source>
</evidence>
<protein>
    <submittedName>
        <fullName evidence="1">(salmon louse) hypothetical protein</fullName>
    </submittedName>
</protein>